<accession>A0A1I5WFA8</accession>
<sequence>MSFIRFALLAVAVTLPGAASAQGVPELDYERLTSCSAIYVGAAGFHDRAGRTQEAEVARSKASTLDMLMGATMLRQSAPATSAEWSRISKQINQSLEEFRGQVEVRLGIDKELPIEQVTQLFEEWLPYCDGQLPMAETRLLQEVAWQTRLAGTIAAGGR</sequence>
<evidence type="ECO:0000256" key="1">
    <source>
        <dbReference type="SAM" id="SignalP"/>
    </source>
</evidence>
<feature type="signal peptide" evidence="1">
    <location>
        <begin position="1"/>
        <end position="21"/>
    </location>
</feature>
<dbReference type="Proteomes" id="UP000199356">
    <property type="component" value="Unassembled WGS sequence"/>
</dbReference>
<evidence type="ECO:0000313" key="3">
    <source>
        <dbReference type="Proteomes" id="UP000199356"/>
    </source>
</evidence>
<dbReference type="RefSeq" id="WP_093425714.1">
    <property type="nucleotide sequence ID" value="NZ_FOXA01000045.1"/>
</dbReference>
<protein>
    <submittedName>
        <fullName evidence="2">Uncharacterized protein</fullName>
    </submittedName>
</protein>
<evidence type="ECO:0000313" key="2">
    <source>
        <dbReference type="EMBL" id="SFQ18259.1"/>
    </source>
</evidence>
<dbReference type="STRING" id="441119.SAMN04488047_1455"/>
<gene>
    <name evidence="2" type="ORF">SAMN04488047_1455</name>
</gene>
<proteinExistence type="predicted"/>
<feature type="chain" id="PRO_5011705368" evidence="1">
    <location>
        <begin position="22"/>
        <end position="159"/>
    </location>
</feature>
<reference evidence="2 3" key="1">
    <citation type="submission" date="2016-10" db="EMBL/GenBank/DDBJ databases">
        <authorList>
            <person name="de Groot N.N."/>
        </authorList>
    </citation>
    <scope>NUCLEOTIDE SEQUENCE [LARGE SCALE GENOMIC DNA]</scope>
    <source>
        <strain evidence="2 3">DSM 19547</strain>
    </source>
</reference>
<name>A0A1I5WFA8_9RHOB</name>
<organism evidence="2 3">
    <name type="scientific">Tranquillimonas alkanivorans</name>
    <dbReference type="NCBI Taxonomy" id="441119"/>
    <lineage>
        <taxon>Bacteria</taxon>
        <taxon>Pseudomonadati</taxon>
        <taxon>Pseudomonadota</taxon>
        <taxon>Alphaproteobacteria</taxon>
        <taxon>Rhodobacterales</taxon>
        <taxon>Roseobacteraceae</taxon>
        <taxon>Tranquillimonas</taxon>
    </lineage>
</organism>
<dbReference type="AlphaFoldDB" id="A0A1I5WFA8"/>
<dbReference type="EMBL" id="FOXA01000045">
    <property type="protein sequence ID" value="SFQ18259.1"/>
    <property type="molecule type" value="Genomic_DNA"/>
</dbReference>
<keyword evidence="1" id="KW-0732">Signal</keyword>
<keyword evidence="3" id="KW-1185">Reference proteome</keyword>